<dbReference type="Proteomes" id="UP000031368">
    <property type="component" value="Plasmid pRgalR602b"/>
</dbReference>
<dbReference type="HOGENOM" id="CLU_2082951_0_0_5"/>
<sequence>MGRALSRRRCHSSPAAAADPVMLFTGIRAAQEDLGRRVDRRGEQVTPEEPVVIDLQRFTANLKTAWQNGEVRPTIKGHIGGPNSIRRGRPCLSRMKLRFGHGWRLSRPSRQPSCCSG</sequence>
<gene>
    <name evidence="1" type="ORF">RGR602_PB00031</name>
</gene>
<dbReference type="AlphaFoldDB" id="A0A0B4XAD4"/>
<evidence type="ECO:0000313" key="1">
    <source>
        <dbReference type="EMBL" id="AJD43573.1"/>
    </source>
</evidence>
<geneLocation type="plasmid" evidence="1 2">
    <name>pRgalR602b</name>
</geneLocation>
<dbReference type="EMBL" id="CP006879">
    <property type="protein sequence ID" value="AJD43573.1"/>
    <property type="molecule type" value="Genomic_DNA"/>
</dbReference>
<name>A0A0B4XAD4_9HYPH</name>
<dbReference type="KEGG" id="rga:RGR602_PB00031"/>
<keyword evidence="1" id="KW-0614">Plasmid</keyword>
<reference evidence="1 2" key="1">
    <citation type="submission" date="2013-11" db="EMBL/GenBank/DDBJ databases">
        <title>Complete genome sequence of Rhizobium gallicum bv. gallicum R602.</title>
        <authorList>
            <person name="Bustos P."/>
            <person name="Santamaria R.I."/>
            <person name="Lozano L."/>
            <person name="Acosta J.L."/>
            <person name="Ormeno-Orrillo E."/>
            <person name="Rogel M.A."/>
            <person name="Romero D."/>
            <person name="Cevallos M.A."/>
            <person name="Martinez-Romero E."/>
            <person name="Gonzalez V."/>
        </authorList>
    </citation>
    <scope>NUCLEOTIDE SEQUENCE [LARGE SCALE GENOMIC DNA]</scope>
    <source>
        <strain evidence="1 2">R602</strain>
        <plasmid evidence="1 2">pRgalR602b</plasmid>
    </source>
</reference>
<evidence type="ECO:0000313" key="2">
    <source>
        <dbReference type="Proteomes" id="UP000031368"/>
    </source>
</evidence>
<proteinExistence type="predicted"/>
<accession>A0A0B4XAD4</accession>
<keyword evidence="2" id="KW-1185">Reference proteome</keyword>
<organism evidence="1 2">
    <name type="scientific">Rhizobium gallicum bv. gallicum R602sp</name>
    <dbReference type="NCBI Taxonomy" id="1041138"/>
    <lineage>
        <taxon>Bacteria</taxon>
        <taxon>Pseudomonadati</taxon>
        <taxon>Pseudomonadota</taxon>
        <taxon>Alphaproteobacteria</taxon>
        <taxon>Hyphomicrobiales</taxon>
        <taxon>Rhizobiaceae</taxon>
        <taxon>Rhizobium/Agrobacterium group</taxon>
        <taxon>Rhizobium</taxon>
    </lineage>
</organism>
<protein>
    <submittedName>
        <fullName evidence="1">Uncharacterized protein</fullName>
    </submittedName>
</protein>